<evidence type="ECO:0000259" key="2">
    <source>
        <dbReference type="PROSITE" id="PS50110"/>
    </source>
</evidence>
<evidence type="ECO:0000256" key="1">
    <source>
        <dbReference type="ARBA" id="ARBA00022553"/>
    </source>
</evidence>
<dbReference type="PANTHER" id="PTHR44591">
    <property type="entry name" value="STRESS RESPONSE REGULATOR PROTEIN 1"/>
    <property type="match status" value="1"/>
</dbReference>
<dbReference type="InterPro" id="IPR050595">
    <property type="entry name" value="Bact_response_regulator"/>
</dbReference>
<dbReference type="Gene3D" id="3.40.50.2300">
    <property type="match status" value="2"/>
</dbReference>
<gene>
    <name evidence="3" type="ORF">MNBD_BACTEROID05-781</name>
</gene>
<accession>A0A3B0TJK0</accession>
<dbReference type="EMBL" id="UOEN01000171">
    <property type="protein sequence ID" value="VAW13487.1"/>
    <property type="molecule type" value="Genomic_DNA"/>
</dbReference>
<feature type="domain" description="Response regulatory" evidence="2">
    <location>
        <begin position="126"/>
        <end position="237"/>
    </location>
</feature>
<dbReference type="PANTHER" id="PTHR44591:SF3">
    <property type="entry name" value="RESPONSE REGULATORY DOMAIN-CONTAINING PROTEIN"/>
    <property type="match status" value="1"/>
</dbReference>
<reference evidence="3" key="1">
    <citation type="submission" date="2018-06" db="EMBL/GenBank/DDBJ databases">
        <authorList>
            <person name="Zhirakovskaya E."/>
        </authorList>
    </citation>
    <scope>NUCLEOTIDE SEQUENCE</scope>
</reference>
<organism evidence="3">
    <name type="scientific">hydrothermal vent metagenome</name>
    <dbReference type="NCBI Taxonomy" id="652676"/>
    <lineage>
        <taxon>unclassified sequences</taxon>
        <taxon>metagenomes</taxon>
        <taxon>ecological metagenomes</taxon>
    </lineage>
</organism>
<dbReference type="SMART" id="SM00448">
    <property type="entry name" value="REC"/>
    <property type="match status" value="2"/>
</dbReference>
<dbReference type="AlphaFoldDB" id="A0A3B0TJK0"/>
<feature type="domain" description="Response regulatory" evidence="2">
    <location>
        <begin position="3"/>
        <end position="115"/>
    </location>
</feature>
<sequence>MYQILIVDDEERIRRTFTRLLERKGYKVLVASKATDAKDIIARKNVNLMLLDINMGKVDGDILFEVAHMFHPQMKIIVSSVYPLEDQYELIQGADDYYDKSESLNVLLKKINKVSSYDPSVLREKTILVIDDDQKIRDLYHELFSAAGYNSLEIADRDDVFEFLKKKIDLIILDLEMPKVSGIDFFEVIKKKYPNTKVIISSNYEVDQQEAQIFTADDYYDKSEGNAALLAKIETIFKETKSMHT</sequence>
<keyword evidence="1" id="KW-0597">Phosphoprotein</keyword>
<proteinExistence type="predicted"/>
<evidence type="ECO:0000313" key="3">
    <source>
        <dbReference type="EMBL" id="VAW13487.1"/>
    </source>
</evidence>
<dbReference type="CDD" id="cd00156">
    <property type="entry name" value="REC"/>
    <property type="match status" value="1"/>
</dbReference>
<dbReference type="Pfam" id="PF00072">
    <property type="entry name" value="Response_reg"/>
    <property type="match status" value="2"/>
</dbReference>
<name>A0A3B0TJK0_9ZZZZ</name>
<protein>
    <recommendedName>
        <fullName evidence="2">Response regulatory domain-containing protein</fullName>
    </recommendedName>
</protein>
<dbReference type="PROSITE" id="PS50110">
    <property type="entry name" value="RESPONSE_REGULATORY"/>
    <property type="match status" value="2"/>
</dbReference>
<dbReference type="GO" id="GO:0000160">
    <property type="term" value="P:phosphorelay signal transduction system"/>
    <property type="evidence" value="ECO:0007669"/>
    <property type="project" value="InterPro"/>
</dbReference>
<dbReference type="InterPro" id="IPR011006">
    <property type="entry name" value="CheY-like_superfamily"/>
</dbReference>
<dbReference type="SUPFAM" id="SSF52172">
    <property type="entry name" value="CheY-like"/>
    <property type="match status" value="2"/>
</dbReference>
<dbReference type="InterPro" id="IPR001789">
    <property type="entry name" value="Sig_transdc_resp-reg_receiver"/>
</dbReference>